<protein>
    <recommendedName>
        <fullName evidence="3">Lipoprotein</fullName>
    </recommendedName>
</protein>
<dbReference type="eggNOG" id="COG5276">
    <property type="taxonomic scope" value="Bacteria"/>
</dbReference>
<dbReference type="OrthoDB" id="5487315at2"/>
<evidence type="ECO:0000313" key="2">
    <source>
        <dbReference type="Proteomes" id="UP000011682"/>
    </source>
</evidence>
<sequence>MEKFMNRLLVAMAGALFPVWMGCANTEPETLGCASEDFDRSACDLPAVSAVKAEGIWQANVTLDGLDTPGALRLLPEGPLLFNSPLKERPAEGGPFFLSSEYTDSSVPLRLAFSACQAPEATRVTGEFRRCAYGSADLKGTFEAVRVRRVAGEEESSGVELVAEVPLPRGAVASDLFVSGGYAYVTAHADGLFVFDVKNPSAPQKVAEVMPTKDVWRRAWVKGQTLYIASAAQGLLVYDVSNPALPKRLSALPETAVEAWGLYEDQERLYVMSPSPRAEVLIFDLHQDPTKPLLMKRYFVEESRLDRGELPVEGVVTGNRLYMGHWRYGFAVADVSNPNAPVTLGRFQYDKATSRPVAAGLIEGQTIAFEASEGWDSRVRALNVTDPQHITQVGQFQTRPQSTVSAMTLVGTRLYVAYAQDGLRILDVSNPSTPRQQAYYNTWRESDPGRGRAFVDGLSAVKVPGDGYLYAAETSRGLLVLREQ</sequence>
<reference evidence="1" key="1">
    <citation type="submission" date="2013-05" db="EMBL/GenBank/DDBJ databases">
        <title>Genome assembly of Cystobacter fuscus DSM 2262.</title>
        <authorList>
            <person name="Sharma G."/>
            <person name="Khatri I."/>
            <person name="Kaur C."/>
            <person name="Mayilraj S."/>
            <person name="Subramanian S."/>
        </authorList>
    </citation>
    <scope>NUCLEOTIDE SEQUENCE [LARGE SCALE GENOMIC DNA]</scope>
    <source>
        <strain evidence="1">DSM 2262</strain>
    </source>
</reference>
<dbReference type="Pfam" id="PF08309">
    <property type="entry name" value="LVIVD"/>
    <property type="match status" value="4"/>
</dbReference>
<evidence type="ECO:0000313" key="1">
    <source>
        <dbReference type="EMBL" id="EPX58066.1"/>
    </source>
</evidence>
<evidence type="ECO:0008006" key="3">
    <source>
        <dbReference type="Google" id="ProtNLM"/>
    </source>
</evidence>
<dbReference type="SUPFAM" id="SSF50998">
    <property type="entry name" value="Quinoprotein alcohol dehydrogenase-like"/>
    <property type="match status" value="1"/>
</dbReference>
<organism evidence="1 2">
    <name type="scientific">Cystobacter fuscus (strain ATCC 25194 / DSM 2262 / NBRC 100088 / M29)</name>
    <dbReference type="NCBI Taxonomy" id="1242864"/>
    <lineage>
        <taxon>Bacteria</taxon>
        <taxon>Pseudomonadati</taxon>
        <taxon>Myxococcota</taxon>
        <taxon>Myxococcia</taxon>
        <taxon>Myxococcales</taxon>
        <taxon>Cystobacterineae</taxon>
        <taxon>Archangiaceae</taxon>
        <taxon>Cystobacter</taxon>
    </lineage>
</organism>
<dbReference type="EMBL" id="ANAH02000027">
    <property type="protein sequence ID" value="EPX58066.1"/>
    <property type="molecule type" value="Genomic_DNA"/>
</dbReference>
<comment type="caution">
    <text evidence="1">The sequence shown here is derived from an EMBL/GenBank/DDBJ whole genome shotgun (WGS) entry which is preliminary data.</text>
</comment>
<dbReference type="InterPro" id="IPR011047">
    <property type="entry name" value="Quinoprotein_ADH-like_sf"/>
</dbReference>
<dbReference type="InterPro" id="IPR013211">
    <property type="entry name" value="LVIVD"/>
</dbReference>
<accession>S9P4H2</accession>
<dbReference type="PROSITE" id="PS51257">
    <property type="entry name" value="PROKAR_LIPOPROTEIN"/>
    <property type="match status" value="1"/>
</dbReference>
<name>S9P4H2_CYSF2</name>
<dbReference type="Proteomes" id="UP000011682">
    <property type="component" value="Unassembled WGS sequence"/>
</dbReference>
<gene>
    <name evidence="1" type="ORF">D187_004355</name>
</gene>
<proteinExistence type="predicted"/>
<keyword evidence="2" id="KW-1185">Reference proteome</keyword>
<dbReference type="AlphaFoldDB" id="S9P4H2"/>